<gene>
    <name evidence="1" type="ORF">PGH26_09260</name>
</gene>
<dbReference type="InterPro" id="IPR012349">
    <property type="entry name" value="Split_barrel_FMN-bd"/>
</dbReference>
<accession>A0ABZ0KTI1</accession>
<evidence type="ECO:0000313" key="2">
    <source>
        <dbReference type="Proteomes" id="UP001303532"/>
    </source>
</evidence>
<organism evidence="1 2">
    <name type="scientific">Sporosarcina jeotgali</name>
    <dbReference type="NCBI Taxonomy" id="3020056"/>
    <lineage>
        <taxon>Bacteria</taxon>
        <taxon>Bacillati</taxon>
        <taxon>Bacillota</taxon>
        <taxon>Bacilli</taxon>
        <taxon>Bacillales</taxon>
        <taxon>Caryophanaceae</taxon>
        <taxon>Sporosarcina</taxon>
    </lineage>
</organism>
<dbReference type="EMBL" id="CP116341">
    <property type="protein sequence ID" value="WOV83118.1"/>
    <property type="molecule type" value="Genomic_DNA"/>
</dbReference>
<sequence>MEIIKGTKSFDLDQFLKKPLFAHLSTSSKEGPRESPVWFHWENDCIWITGNPSTNSFPGRIEENSECAIGIVDFDPATGKVWHAGFRGRAAVEPFDKGLAVRLFIRYLGSEENNWDPMFKRFLDDSNVLIRFVPETVVVRDQSYIPSF</sequence>
<evidence type="ECO:0000313" key="1">
    <source>
        <dbReference type="EMBL" id="WOV83118.1"/>
    </source>
</evidence>
<dbReference type="Proteomes" id="UP001303532">
    <property type="component" value="Chromosome"/>
</dbReference>
<protein>
    <submittedName>
        <fullName evidence="1">Pyridoxamine 5'-phosphate oxidase family protein</fullName>
    </submittedName>
</protein>
<dbReference type="Gene3D" id="2.30.110.10">
    <property type="entry name" value="Electron Transport, Fmn-binding Protein, Chain A"/>
    <property type="match status" value="1"/>
</dbReference>
<dbReference type="RefSeq" id="WP_323690793.1">
    <property type="nucleotide sequence ID" value="NZ_CP116341.1"/>
</dbReference>
<keyword evidence="2" id="KW-1185">Reference proteome</keyword>
<dbReference type="SUPFAM" id="SSF50475">
    <property type="entry name" value="FMN-binding split barrel"/>
    <property type="match status" value="1"/>
</dbReference>
<proteinExistence type="predicted"/>
<name>A0ABZ0KTI1_9BACL</name>
<reference evidence="1 2" key="1">
    <citation type="submission" date="2023-01" db="EMBL/GenBank/DDBJ databases">
        <title>Sporosarcina sp. nov., isolated from Korean tranditional fermented seafood 'Jeotgal'.</title>
        <authorList>
            <person name="Yang A.-I."/>
        </authorList>
    </citation>
    <scope>NUCLEOTIDE SEQUENCE [LARGE SCALE GENOMIC DNA]</scope>
    <source>
        <strain evidence="1 2">B2O-1</strain>
    </source>
</reference>